<comment type="function">
    <text evidence="5 6">Participates in transcription elongation, termination and antitermination.</text>
</comment>
<dbReference type="InterPro" id="IPR043425">
    <property type="entry name" value="NusG-like"/>
</dbReference>
<dbReference type="GO" id="GO:0006353">
    <property type="term" value="P:DNA-templated transcription termination"/>
    <property type="evidence" value="ECO:0007669"/>
    <property type="project" value="UniProtKB-UniRule"/>
</dbReference>
<feature type="domain" description="NusG-like N-terminal" evidence="7">
    <location>
        <begin position="2"/>
        <end position="282"/>
    </location>
</feature>
<dbReference type="InterPro" id="IPR036735">
    <property type="entry name" value="NGN_dom_sf"/>
</dbReference>
<dbReference type="CDD" id="cd06091">
    <property type="entry name" value="KOW_NusG"/>
    <property type="match status" value="1"/>
</dbReference>
<dbReference type="Proteomes" id="UP000516361">
    <property type="component" value="Chromosome"/>
</dbReference>
<evidence type="ECO:0000256" key="6">
    <source>
        <dbReference type="RuleBase" id="RU000538"/>
    </source>
</evidence>
<dbReference type="GO" id="GO:0005829">
    <property type="term" value="C:cytosol"/>
    <property type="evidence" value="ECO:0007669"/>
    <property type="project" value="TreeGrafter"/>
</dbReference>
<dbReference type="Gene3D" id="3.30.70.940">
    <property type="entry name" value="NusG, N-terminal domain"/>
    <property type="match status" value="2"/>
</dbReference>
<dbReference type="GO" id="GO:0032784">
    <property type="term" value="P:regulation of DNA-templated transcription elongation"/>
    <property type="evidence" value="ECO:0007669"/>
    <property type="project" value="InterPro"/>
</dbReference>
<keyword evidence="1 5" id="KW-0806">Transcription termination</keyword>
<evidence type="ECO:0000256" key="3">
    <source>
        <dbReference type="ARBA" id="ARBA00023015"/>
    </source>
</evidence>
<dbReference type="HAMAP" id="MF_00948">
    <property type="entry name" value="NusG"/>
    <property type="match status" value="1"/>
</dbReference>
<keyword evidence="2 5" id="KW-0889">Transcription antitermination</keyword>
<dbReference type="KEGG" id="ocy:OSSY52_22670"/>
<name>A0A7G1G9E8_9BACT</name>
<dbReference type="GO" id="GO:0031564">
    <property type="term" value="P:transcription antitermination"/>
    <property type="evidence" value="ECO:0007669"/>
    <property type="project" value="UniProtKB-UniRule"/>
</dbReference>
<organism evidence="8 9">
    <name type="scientific">Tepiditoga spiralis</name>
    <dbReference type="NCBI Taxonomy" id="2108365"/>
    <lineage>
        <taxon>Bacteria</taxon>
        <taxon>Thermotogati</taxon>
        <taxon>Thermotogota</taxon>
        <taxon>Thermotogae</taxon>
        <taxon>Petrotogales</taxon>
        <taxon>Petrotogaceae</taxon>
        <taxon>Tepiditoga</taxon>
    </lineage>
</organism>
<comment type="similarity">
    <text evidence="5 6">Belongs to the NusG family.</text>
</comment>
<evidence type="ECO:0000259" key="7">
    <source>
        <dbReference type="SMART" id="SM00738"/>
    </source>
</evidence>
<gene>
    <name evidence="5 8" type="primary">nusG</name>
    <name evidence="8" type="ORF">OSSY52_22670</name>
</gene>
<dbReference type="EMBL" id="AP018712">
    <property type="protein sequence ID" value="BBE32126.1"/>
    <property type="molecule type" value="Genomic_DNA"/>
</dbReference>
<dbReference type="Gene3D" id="2.30.30.30">
    <property type="match status" value="1"/>
</dbReference>
<keyword evidence="3 5" id="KW-0805">Transcription regulation</keyword>
<evidence type="ECO:0000256" key="2">
    <source>
        <dbReference type="ARBA" id="ARBA00022814"/>
    </source>
</evidence>
<dbReference type="GO" id="GO:0006354">
    <property type="term" value="P:DNA-templated transcription elongation"/>
    <property type="evidence" value="ECO:0007669"/>
    <property type="project" value="UniProtKB-UniRule"/>
</dbReference>
<reference evidence="8 9" key="1">
    <citation type="submission" date="2018-06" db="EMBL/GenBank/DDBJ databases">
        <title>Genome sequencing of Oceanotoga sp. sy52.</title>
        <authorList>
            <person name="Mori K."/>
        </authorList>
    </citation>
    <scope>NUCLEOTIDE SEQUENCE [LARGE SCALE GENOMIC DNA]</scope>
    <source>
        <strain evidence="9">sy52</strain>
    </source>
</reference>
<sequence>MRKEWYVLQAYSGMENKVKEMIQEKAKMHGIQNYFGKILIPEVEEINYSNKKGDRFFVSPNAEIFIKKGKDVKKNDLIAEEPATLVKHSGEIIESKNYRKIIVETNDKKYSKTFLIPERAGIIPGIRVGKNVKPGTPFTKDFSYESDVDGEVGAVIKVKRLVVETTDGENDVYVVPLKLFNSKVFKVGTTVNKDEKLASGEQYFAKSSGRIEIKEHSMRKEIKIIKTSRVKLFPGYIFIEMIHLKESEKLIQSIPYVSTFLNVGGKPIKLNRKEIRVLLRTSGEEEYKEKKVKMRSDYSLDEHVKIISGPFEFFTGKIKELNLQKQEVTVSVTMFGRETEVELSLSEIEKILD</sequence>
<dbReference type="InterPro" id="IPR006645">
    <property type="entry name" value="NGN-like_dom"/>
</dbReference>
<dbReference type="InterPro" id="IPR001062">
    <property type="entry name" value="Transcrpt_antiterm_NusG"/>
</dbReference>
<dbReference type="SUPFAM" id="SSF50104">
    <property type="entry name" value="Translation proteins SH3-like domain"/>
    <property type="match status" value="1"/>
</dbReference>
<dbReference type="PRINTS" id="PR00338">
    <property type="entry name" value="NUSGTNSCPFCT"/>
</dbReference>
<keyword evidence="9" id="KW-1185">Reference proteome</keyword>
<dbReference type="Pfam" id="PF18298">
    <property type="entry name" value="NusG_add"/>
    <property type="match status" value="1"/>
</dbReference>
<dbReference type="FunCoup" id="A0A7G1G9E8">
    <property type="interactions" value="414"/>
</dbReference>
<dbReference type="InterPro" id="IPR040473">
    <property type="entry name" value="NusG_add"/>
</dbReference>
<dbReference type="PANTHER" id="PTHR30265:SF2">
    <property type="entry name" value="TRANSCRIPTION TERMINATION_ANTITERMINATION PROTEIN NUSG"/>
    <property type="match status" value="1"/>
</dbReference>
<accession>A0A7G1G9E8</accession>
<evidence type="ECO:0000256" key="5">
    <source>
        <dbReference type="HAMAP-Rule" id="MF_00948"/>
    </source>
</evidence>
<dbReference type="Pfam" id="PF02357">
    <property type="entry name" value="NusG"/>
    <property type="match status" value="2"/>
</dbReference>
<dbReference type="PANTHER" id="PTHR30265">
    <property type="entry name" value="RHO-INTERACTING TRANSCRIPTION TERMINATION FACTOR NUSG"/>
    <property type="match status" value="1"/>
</dbReference>
<dbReference type="InterPro" id="IPR014722">
    <property type="entry name" value="Rib_uL2_dom2"/>
</dbReference>
<dbReference type="SUPFAM" id="SSF82679">
    <property type="entry name" value="N-utilization substance G protein NusG, N-terminal domain"/>
    <property type="match status" value="2"/>
</dbReference>
<proteinExistence type="inferred from homology"/>
<evidence type="ECO:0000313" key="8">
    <source>
        <dbReference type="EMBL" id="BBE32126.1"/>
    </source>
</evidence>
<protein>
    <recommendedName>
        <fullName evidence="5 6">Transcription termination/antitermination protein NusG</fullName>
    </recommendedName>
</protein>
<dbReference type="InParanoid" id="A0A7G1G9E8"/>
<dbReference type="InterPro" id="IPR008991">
    <property type="entry name" value="Translation_prot_SH3-like_sf"/>
</dbReference>
<keyword evidence="4 5" id="KW-0804">Transcription</keyword>
<evidence type="ECO:0000256" key="4">
    <source>
        <dbReference type="ARBA" id="ARBA00023163"/>
    </source>
</evidence>
<dbReference type="RefSeq" id="WP_190614979.1">
    <property type="nucleotide sequence ID" value="NZ_AP018712.1"/>
</dbReference>
<evidence type="ECO:0000256" key="1">
    <source>
        <dbReference type="ARBA" id="ARBA00022472"/>
    </source>
</evidence>
<dbReference type="SMART" id="SM00738">
    <property type="entry name" value="NGN"/>
    <property type="match status" value="1"/>
</dbReference>
<dbReference type="AlphaFoldDB" id="A0A7G1G9E8"/>
<evidence type="ECO:0000313" key="9">
    <source>
        <dbReference type="Proteomes" id="UP000516361"/>
    </source>
</evidence>